<protein>
    <recommendedName>
        <fullName evidence="6">O-fucosyltransferase family protein</fullName>
    </recommendedName>
</protein>
<gene>
    <name evidence="8" type="ORF">NE237_024381</name>
</gene>
<dbReference type="Pfam" id="PF10250">
    <property type="entry name" value="O-FucT"/>
    <property type="match status" value="1"/>
</dbReference>
<dbReference type="GO" id="GO:0006004">
    <property type="term" value="P:fucose metabolic process"/>
    <property type="evidence" value="ECO:0007669"/>
    <property type="project" value="UniProtKB-KW"/>
</dbReference>
<evidence type="ECO:0000256" key="2">
    <source>
        <dbReference type="ARBA" id="ARBA00022676"/>
    </source>
</evidence>
<evidence type="ECO:0000256" key="6">
    <source>
        <dbReference type="ARBA" id="ARBA00030350"/>
    </source>
</evidence>
<keyword evidence="7" id="KW-0732">Signal</keyword>
<keyword evidence="2" id="KW-0328">Glycosyltransferase</keyword>
<comment type="caution">
    <text evidence="8">The sequence shown here is derived from an EMBL/GenBank/DDBJ whole genome shotgun (WGS) entry which is preliminary data.</text>
</comment>
<evidence type="ECO:0000256" key="1">
    <source>
        <dbReference type="ARBA" id="ARBA00007737"/>
    </source>
</evidence>
<organism evidence="8 9">
    <name type="scientific">Protea cynaroides</name>
    <dbReference type="NCBI Taxonomy" id="273540"/>
    <lineage>
        <taxon>Eukaryota</taxon>
        <taxon>Viridiplantae</taxon>
        <taxon>Streptophyta</taxon>
        <taxon>Embryophyta</taxon>
        <taxon>Tracheophyta</taxon>
        <taxon>Spermatophyta</taxon>
        <taxon>Magnoliopsida</taxon>
        <taxon>Proteales</taxon>
        <taxon>Proteaceae</taxon>
        <taxon>Protea</taxon>
    </lineage>
</organism>
<evidence type="ECO:0000256" key="4">
    <source>
        <dbReference type="ARBA" id="ARBA00023253"/>
    </source>
</evidence>
<evidence type="ECO:0000313" key="9">
    <source>
        <dbReference type="Proteomes" id="UP001141806"/>
    </source>
</evidence>
<reference evidence="8" key="1">
    <citation type="journal article" date="2023" name="Plant J.">
        <title>The genome of the king protea, Protea cynaroides.</title>
        <authorList>
            <person name="Chang J."/>
            <person name="Duong T.A."/>
            <person name="Schoeman C."/>
            <person name="Ma X."/>
            <person name="Roodt D."/>
            <person name="Barker N."/>
            <person name="Li Z."/>
            <person name="Van de Peer Y."/>
            <person name="Mizrachi E."/>
        </authorList>
    </citation>
    <scope>NUCLEOTIDE SEQUENCE</scope>
    <source>
        <tissue evidence="8">Young leaves</tissue>
    </source>
</reference>
<name>A0A9Q0K684_9MAGN</name>
<dbReference type="InterPro" id="IPR019378">
    <property type="entry name" value="GDP-Fuc_O-FucTrfase"/>
</dbReference>
<keyword evidence="4" id="KW-0294">Fucose metabolism</keyword>
<dbReference type="PANTHER" id="PTHR31288:SF5">
    <property type="entry name" value="PROTEIN MANNAN SYNTHESIS-RELATED 1"/>
    <property type="match status" value="1"/>
</dbReference>
<keyword evidence="5" id="KW-0119">Carbohydrate metabolism</keyword>
<keyword evidence="9" id="KW-1185">Reference proteome</keyword>
<dbReference type="EMBL" id="JAMYWD010000008">
    <property type="protein sequence ID" value="KAJ4964442.1"/>
    <property type="molecule type" value="Genomic_DNA"/>
</dbReference>
<sequence>MAVDPRQIVAAFLTFSMFALLANMIKEDHFTPTNNVKLPGPPDVQYEKITIPEPRFATLPKESTGPWAEDDVQVEPCWTRPAPKEVEQSGFVTFSLTHGPEYHISQIADAVVVARYLGATLVLPDIRGTKPGDKRDFDEVYNVEKFVKSLDGVIKVTKDQPAEVAAGKIAVVRVPNRVTEDHISEHIEPVLRMKGNLRLVTYFPSVNMRKAEEKKDVDSVACLAMFSALQLEPELQEVVDLMVERLRTLSRKSGGKFIAVDLRVDVLEKKACQGRTDSGRKSCFNAQEVGVFLRKIGFQEDTTIYLTQSSWHFSLDALKEIFPKTYTKGNIIPIDQKQKFLSSGTVELEKILDFYICSQSDVFVPAISGLFYANVVGKRIASGRTQVLVPSEVSSSSASAADFISSYISKKNHLAHSCFC</sequence>
<dbReference type="InterPro" id="IPR024709">
    <property type="entry name" value="FucosylTrfase_pln"/>
</dbReference>
<evidence type="ECO:0000313" key="8">
    <source>
        <dbReference type="EMBL" id="KAJ4964442.1"/>
    </source>
</evidence>
<feature type="signal peptide" evidence="7">
    <location>
        <begin position="1"/>
        <end position="24"/>
    </location>
</feature>
<dbReference type="PIRSF" id="PIRSF009360">
    <property type="entry name" value="UCP009360"/>
    <property type="match status" value="1"/>
</dbReference>
<keyword evidence="3" id="KW-0808">Transferase</keyword>
<evidence type="ECO:0000256" key="7">
    <source>
        <dbReference type="SAM" id="SignalP"/>
    </source>
</evidence>
<dbReference type="Proteomes" id="UP001141806">
    <property type="component" value="Unassembled WGS sequence"/>
</dbReference>
<evidence type="ECO:0000256" key="3">
    <source>
        <dbReference type="ARBA" id="ARBA00022679"/>
    </source>
</evidence>
<dbReference type="AlphaFoldDB" id="A0A9Q0K684"/>
<feature type="chain" id="PRO_5040232221" description="O-fucosyltransferase family protein" evidence="7">
    <location>
        <begin position="25"/>
        <end position="420"/>
    </location>
</feature>
<dbReference type="GO" id="GO:0016757">
    <property type="term" value="F:glycosyltransferase activity"/>
    <property type="evidence" value="ECO:0007669"/>
    <property type="project" value="UniProtKB-KW"/>
</dbReference>
<accession>A0A9Q0K684</accession>
<dbReference type="OrthoDB" id="1899018at2759"/>
<comment type="similarity">
    <text evidence="1">Belongs to the glycosyltransferase GT106 family.</text>
</comment>
<dbReference type="PANTHER" id="PTHR31288">
    <property type="entry name" value="O-FUCOSYLTRANSFERASE FAMILY PROTEIN"/>
    <property type="match status" value="1"/>
</dbReference>
<proteinExistence type="inferred from homology"/>
<evidence type="ECO:0000256" key="5">
    <source>
        <dbReference type="ARBA" id="ARBA00023277"/>
    </source>
</evidence>